<dbReference type="HOGENOM" id="CLU_3155107_0_0_11"/>
<sequence length="48" mass="4975">MRGNRSEFVTVIVTAVGAIEPHLSHDDVRTAIEGMGPAAATAPPTSSR</sequence>
<evidence type="ECO:0000313" key="2">
    <source>
        <dbReference type="Proteomes" id="UP000003653"/>
    </source>
</evidence>
<gene>
    <name evidence="1" type="ORF">HMPREF0591_1357</name>
</gene>
<proteinExistence type="predicted"/>
<dbReference type="AlphaFoldDB" id="D5P5B3"/>
<reference evidence="1 2" key="1">
    <citation type="submission" date="2010-04" db="EMBL/GenBank/DDBJ databases">
        <authorList>
            <person name="Muzny D."/>
            <person name="Qin X."/>
            <person name="Deng J."/>
            <person name="Jiang H."/>
            <person name="Liu Y."/>
            <person name="Qu J."/>
            <person name="Song X.-Z."/>
            <person name="Zhang L."/>
            <person name="Thornton R."/>
            <person name="Coyle M."/>
            <person name="Francisco L."/>
            <person name="Jackson L."/>
            <person name="Javaid M."/>
            <person name="Korchina V."/>
            <person name="Kovar C."/>
            <person name="Mata R."/>
            <person name="Mathew T."/>
            <person name="Ngo R."/>
            <person name="Nguyen L."/>
            <person name="Nguyen N."/>
            <person name="Okwuonu G."/>
            <person name="Ongeri F."/>
            <person name="Pham C."/>
            <person name="Simmons D."/>
            <person name="Wilczek-Boney K."/>
            <person name="Hale W."/>
            <person name="Jakkamsetti A."/>
            <person name="Pham P."/>
            <person name="Ruth R."/>
            <person name="San Lucas F."/>
            <person name="Warren J."/>
            <person name="Zhang J."/>
            <person name="Zhao Z."/>
            <person name="Zhou C."/>
            <person name="Zhu D."/>
            <person name="Lee S."/>
            <person name="Bess C."/>
            <person name="Blankenburg K."/>
            <person name="Forbes L."/>
            <person name="Fu Q."/>
            <person name="Gubbala S."/>
            <person name="Hirani K."/>
            <person name="Jayaseelan J.C."/>
            <person name="Lara F."/>
            <person name="Munidasa M."/>
            <person name="Palculict T."/>
            <person name="Patil S."/>
            <person name="Pu L.-L."/>
            <person name="Saada N."/>
            <person name="Tang L."/>
            <person name="Weissenberger G."/>
            <person name="Zhu Y."/>
            <person name="Hemphill L."/>
            <person name="Shang Y."/>
            <person name="Youmans B."/>
            <person name="Ayvaz T."/>
            <person name="Ross M."/>
            <person name="Santibanez J."/>
            <person name="Aqrawi P."/>
            <person name="Gross S."/>
            <person name="Joshi V."/>
            <person name="Fowler G."/>
            <person name="Nazareth L."/>
            <person name="Reid J."/>
            <person name="Worley K."/>
            <person name="Petrosino J."/>
            <person name="Highlander S."/>
            <person name="Gibbs R."/>
        </authorList>
    </citation>
    <scope>NUCLEOTIDE SEQUENCE [LARGE SCALE GENOMIC DNA]</scope>
    <source>
        <strain evidence="1 2">ATCC BAA-614</strain>
    </source>
</reference>
<dbReference type="Proteomes" id="UP000003653">
    <property type="component" value="Unassembled WGS sequence"/>
</dbReference>
<organism evidence="1 2">
    <name type="scientific">Mycobacterium parascrofulaceum ATCC BAA-614</name>
    <dbReference type="NCBI Taxonomy" id="525368"/>
    <lineage>
        <taxon>Bacteria</taxon>
        <taxon>Bacillati</taxon>
        <taxon>Actinomycetota</taxon>
        <taxon>Actinomycetes</taxon>
        <taxon>Mycobacteriales</taxon>
        <taxon>Mycobacteriaceae</taxon>
        <taxon>Mycobacterium</taxon>
        <taxon>Mycobacterium simiae complex</taxon>
    </lineage>
</organism>
<comment type="caution">
    <text evidence="1">The sequence shown here is derived from an EMBL/GenBank/DDBJ whole genome shotgun (WGS) entry which is preliminary data.</text>
</comment>
<evidence type="ECO:0000313" key="1">
    <source>
        <dbReference type="EMBL" id="EFG78731.1"/>
    </source>
</evidence>
<dbReference type="RefSeq" id="WP_007172383.1">
    <property type="nucleotide sequence ID" value="NZ_GG770563.1"/>
</dbReference>
<keyword evidence="2" id="KW-1185">Reference proteome</keyword>
<protein>
    <submittedName>
        <fullName evidence="1">Uncharacterized protein</fullName>
    </submittedName>
</protein>
<accession>D5P5B3</accession>
<dbReference type="EMBL" id="ADNV01000097">
    <property type="protein sequence ID" value="EFG78731.1"/>
    <property type="molecule type" value="Genomic_DNA"/>
</dbReference>
<name>D5P5B3_9MYCO</name>